<dbReference type="EMBL" id="KZ819368">
    <property type="protein sequence ID" value="PWN43563.1"/>
    <property type="molecule type" value="Genomic_DNA"/>
</dbReference>
<sequence>LDLDTLDNVEESSYHVGYDDGHHHGVLHGKFEGRSIGRTKGFELWEEVGYYESMSQTWLSLLDAQTSHPAALSRKQQKQRQQLVNLLSLIASFPMANTASSAVALGQEGSLGALQSHTPPHKAAQSGLIAKAQDEGEDVDAQLDILDHLERIRARYKSLCSVLGVRQRIRAADAEHEKASDGDGILSGARMAFVKGRAFNPEHLAF</sequence>
<dbReference type="Proteomes" id="UP000245783">
    <property type="component" value="Unassembled WGS sequence"/>
</dbReference>
<dbReference type="AlphaFoldDB" id="A0A316W694"/>
<feature type="domain" description="Essential protein Yae1 N-terminal" evidence="2">
    <location>
        <begin position="17"/>
        <end position="52"/>
    </location>
</feature>
<dbReference type="OrthoDB" id="48036at2759"/>
<evidence type="ECO:0000313" key="3">
    <source>
        <dbReference type="EMBL" id="PWN43563.1"/>
    </source>
</evidence>
<dbReference type="InterPro" id="IPR019191">
    <property type="entry name" value="Essential_protein_Yae1_N"/>
</dbReference>
<dbReference type="PANTHER" id="PTHR28532:SF1">
    <property type="entry name" value="ORAL CANCER OVEREXPRESSED 1"/>
    <property type="match status" value="1"/>
</dbReference>
<evidence type="ECO:0000259" key="2">
    <source>
        <dbReference type="Pfam" id="PF09811"/>
    </source>
</evidence>
<accession>A0A316W694</accession>
<comment type="similarity">
    <text evidence="1">Belongs to the LTO1 family.</text>
</comment>
<dbReference type="InterPro" id="IPR052436">
    <property type="entry name" value="LTO1_adapter"/>
</dbReference>
<dbReference type="PANTHER" id="PTHR28532">
    <property type="entry name" value="GEO13458P1"/>
    <property type="match status" value="1"/>
</dbReference>
<dbReference type="Pfam" id="PF09811">
    <property type="entry name" value="Yae1_N"/>
    <property type="match status" value="1"/>
</dbReference>
<name>A0A316W694_9BASI</name>
<protein>
    <recommendedName>
        <fullName evidence="2">Essential protein Yae1 N-terminal domain-containing protein</fullName>
    </recommendedName>
</protein>
<dbReference type="STRING" id="1522189.A0A316W694"/>
<proteinExistence type="inferred from homology"/>
<dbReference type="GeneID" id="37033636"/>
<feature type="non-terminal residue" evidence="3">
    <location>
        <position position="1"/>
    </location>
</feature>
<gene>
    <name evidence="3" type="ORF">IE81DRAFT_288504</name>
</gene>
<keyword evidence="4" id="KW-1185">Reference proteome</keyword>
<reference evidence="3 4" key="1">
    <citation type="journal article" date="2018" name="Mol. Biol. Evol.">
        <title>Broad Genomic Sampling Reveals a Smut Pathogenic Ancestry of the Fungal Clade Ustilaginomycotina.</title>
        <authorList>
            <person name="Kijpornyongpan T."/>
            <person name="Mondo S.J."/>
            <person name="Barry K."/>
            <person name="Sandor L."/>
            <person name="Lee J."/>
            <person name="Lipzen A."/>
            <person name="Pangilinan J."/>
            <person name="LaButti K."/>
            <person name="Hainaut M."/>
            <person name="Henrissat B."/>
            <person name="Grigoriev I.V."/>
            <person name="Spatafora J.W."/>
            <person name="Aime M.C."/>
        </authorList>
    </citation>
    <scope>NUCLEOTIDE SEQUENCE [LARGE SCALE GENOMIC DNA]</scope>
    <source>
        <strain evidence="3 4">MCA 4658</strain>
    </source>
</reference>
<evidence type="ECO:0000256" key="1">
    <source>
        <dbReference type="ARBA" id="ARBA00038090"/>
    </source>
</evidence>
<evidence type="ECO:0000313" key="4">
    <source>
        <dbReference type="Proteomes" id="UP000245783"/>
    </source>
</evidence>
<dbReference type="InParanoid" id="A0A316W694"/>
<organism evidence="3 4">
    <name type="scientific">Ceraceosorus guamensis</name>
    <dbReference type="NCBI Taxonomy" id="1522189"/>
    <lineage>
        <taxon>Eukaryota</taxon>
        <taxon>Fungi</taxon>
        <taxon>Dikarya</taxon>
        <taxon>Basidiomycota</taxon>
        <taxon>Ustilaginomycotina</taxon>
        <taxon>Exobasidiomycetes</taxon>
        <taxon>Ceraceosorales</taxon>
        <taxon>Ceraceosoraceae</taxon>
        <taxon>Ceraceosorus</taxon>
    </lineage>
</organism>
<dbReference type="RefSeq" id="XP_025370723.1">
    <property type="nucleotide sequence ID" value="XM_025511766.1"/>
</dbReference>